<dbReference type="PANTHER" id="PTHR12622">
    <property type="entry name" value="DELTEX-RELATED"/>
    <property type="match status" value="1"/>
</dbReference>
<keyword evidence="5" id="KW-0862">Zinc</keyword>
<keyword evidence="4 5" id="KW-0479">Metal-binding</keyword>
<comment type="catalytic activity">
    <reaction evidence="1 5">
        <text>S-ubiquitinyl-[E2 ubiquitin-conjugating enzyme]-L-cysteine + [acceptor protein]-L-lysine = [E2 ubiquitin-conjugating enzyme]-L-cysteine + N(6)-ubiquitinyl-[acceptor protein]-L-lysine.</text>
        <dbReference type="EC" id="2.3.2.27"/>
    </reaction>
</comment>
<dbReference type="InterPro" id="IPR039399">
    <property type="entry name" value="Deltex_C_sf"/>
</dbReference>
<comment type="subcellular location">
    <subcellularLocation>
        <location evidence="5">Cytoplasm</location>
    </subcellularLocation>
</comment>
<feature type="non-terminal residue" evidence="8">
    <location>
        <position position="246"/>
    </location>
</feature>
<comment type="caution">
    <text evidence="8">The sequence shown here is derived from an EMBL/GenBank/DDBJ whole genome shotgun (WGS) entry which is preliminary data.</text>
</comment>
<dbReference type="Proteomes" id="UP000678393">
    <property type="component" value="Unassembled WGS sequence"/>
</dbReference>
<dbReference type="EC" id="2.3.2.27" evidence="5"/>
<dbReference type="InterPro" id="IPR039396">
    <property type="entry name" value="Deltex_C"/>
</dbReference>
<dbReference type="GO" id="GO:0061630">
    <property type="term" value="F:ubiquitin protein ligase activity"/>
    <property type="evidence" value="ECO:0007669"/>
    <property type="project" value="UniProtKB-UniRule"/>
</dbReference>
<comment type="similarity">
    <text evidence="5">Belongs to the Deltex family.</text>
</comment>
<keyword evidence="5" id="KW-0863">Zinc-finger</keyword>
<proteinExistence type="inferred from homology"/>
<dbReference type="OrthoDB" id="6275406at2759"/>
<accession>A0A8S3ZUR3</accession>
<name>A0A8S3ZUR3_9EUPU</name>
<evidence type="ECO:0000256" key="2">
    <source>
        <dbReference type="ARBA" id="ARBA00004906"/>
    </source>
</evidence>
<keyword evidence="5" id="KW-0963">Cytoplasm</keyword>
<feature type="domain" description="Deltex C-terminal" evidence="7">
    <location>
        <begin position="137"/>
        <end position="246"/>
    </location>
</feature>
<evidence type="ECO:0000256" key="3">
    <source>
        <dbReference type="ARBA" id="ARBA00022679"/>
    </source>
</evidence>
<keyword evidence="9" id="KW-1185">Reference proteome</keyword>
<dbReference type="GO" id="GO:0005737">
    <property type="term" value="C:cytoplasm"/>
    <property type="evidence" value="ECO:0007669"/>
    <property type="project" value="UniProtKB-SubCell"/>
</dbReference>
<dbReference type="GO" id="GO:0008270">
    <property type="term" value="F:zinc ion binding"/>
    <property type="evidence" value="ECO:0007669"/>
    <property type="project" value="UniProtKB-KW"/>
</dbReference>
<evidence type="ECO:0000313" key="8">
    <source>
        <dbReference type="EMBL" id="CAG5131582.1"/>
    </source>
</evidence>
<evidence type="ECO:0000256" key="4">
    <source>
        <dbReference type="ARBA" id="ARBA00022723"/>
    </source>
</evidence>
<evidence type="ECO:0000256" key="5">
    <source>
        <dbReference type="RuleBase" id="RU367105"/>
    </source>
</evidence>
<comment type="pathway">
    <text evidence="2 5">Protein modification; protein ubiquitination.</text>
</comment>
<keyword evidence="3 5" id="KW-0808">Transferase</keyword>
<sequence>QQGTRSKTIEGSHHRREGVYSAPHSGHGAKGSDFSRQHHDEAQQGTRSKTIEGSHHRREGGYSAPHSGHGAKGSDFSRQHHDEDAGSSVDLGTTTCEICACEKPCYPLKCCGKYMCQGCQQKVTICPYCRTFWRVLTGDQPPGTMSVQEIQDSAAGYEPFPTWRIKYFFPPGIQKDCHPNPGEYYKGGSRTAFLPATDHGLLVLTLLRLAFLRKLTFTIGHSLTTDRENSIVWNDIHHKTNLHSGP</sequence>
<evidence type="ECO:0000313" key="9">
    <source>
        <dbReference type="Proteomes" id="UP000678393"/>
    </source>
</evidence>
<dbReference type="Gene3D" id="3.30.390.130">
    <property type="match status" value="1"/>
</dbReference>
<dbReference type="GO" id="GO:0016567">
    <property type="term" value="P:protein ubiquitination"/>
    <property type="evidence" value="ECO:0007669"/>
    <property type="project" value="UniProtKB-UniRule"/>
</dbReference>
<feature type="region of interest" description="Disordered" evidence="6">
    <location>
        <begin position="1"/>
        <end position="88"/>
    </location>
</feature>
<dbReference type="EMBL" id="CAJHNH020004757">
    <property type="protein sequence ID" value="CAG5131582.1"/>
    <property type="molecule type" value="Genomic_DNA"/>
</dbReference>
<feature type="compositionally biased region" description="Basic and acidic residues" evidence="6">
    <location>
        <begin position="33"/>
        <end position="42"/>
    </location>
</feature>
<dbReference type="AlphaFoldDB" id="A0A8S3ZUR3"/>
<evidence type="ECO:0000256" key="6">
    <source>
        <dbReference type="SAM" id="MobiDB-lite"/>
    </source>
</evidence>
<feature type="compositionally biased region" description="Basic and acidic residues" evidence="6">
    <location>
        <begin position="75"/>
        <end position="84"/>
    </location>
</feature>
<reference evidence="8" key="1">
    <citation type="submission" date="2021-04" db="EMBL/GenBank/DDBJ databases">
        <authorList>
            <consortium name="Molecular Ecology Group"/>
        </authorList>
    </citation>
    <scope>NUCLEOTIDE SEQUENCE</scope>
</reference>
<dbReference type="InterPro" id="IPR039398">
    <property type="entry name" value="Deltex_fam"/>
</dbReference>
<dbReference type="Pfam" id="PF18102">
    <property type="entry name" value="DTC"/>
    <property type="match status" value="1"/>
</dbReference>
<evidence type="ECO:0000256" key="1">
    <source>
        <dbReference type="ARBA" id="ARBA00000900"/>
    </source>
</evidence>
<feature type="non-terminal residue" evidence="8">
    <location>
        <position position="1"/>
    </location>
</feature>
<dbReference type="GO" id="GO:0007219">
    <property type="term" value="P:Notch signaling pathway"/>
    <property type="evidence" value="ECO:0007669"/>
    <property type="project" value="InterPro"/>
</dbReference>
<gene>
    <name evidence="8" type="ORF">CUNI_LOCUS17140</name>
</gene>
<evidence type="ECO:0000259" key="7">
    <source>
        <dbReference type="Pfam" id="PF18102"/>
    </source>
</evidence>
<organism evidence="8 9">
    <name type="scientific">Candidula unifasciata</name>
    <dbReference type="NCBI Taxonomy" id="100452"/>
    <lineage>
        <taxon>Eukaryota</taxon>
        <taxon>Metazoa</taxon>
        <taxon>Spiralia</taxon>
        <taxon>Lophotrochozoa</taxon>
        <taxon>Mollusca</taxon>
        <taxon>Gastropoda</taxon>
        <taxon>Heterobranchia</taxon>
        <taxon>Euthyneura</taxon>
        <taxon>Panpulmonata</taxon>
        <taxon>Eupulmonata</taxon>
        <taxon>Stylommatophora</taxon>
        <taxon>Helicina</taxon>
        <taxon>Helicoidea</taxon>
        <taxon>Geomitridae</taxon>
        <taxon>Candidula</taxon>
    </lineage>
</organism>
<protein>
    <recommendedName>
        <fullName evidence="5">E3 ubiquitin-protein ligase</fullName>
        <ecNumber evidence="5">2.3.2.27</ecNumber>
    </recommendedName>
</protein>